<dbReference type="InterPro" id="IPR021150">
    <property type="entry name" value="Ubiq_cyt_c_chap"/>
</dbReference>
<dbReference type="PANTHER" id="PTHR12184:SF1">
    <property type="entry name" value="UBIQUINOL-CYTOCHROME-C REDUCTASE COMPLEX ASSEMBLY FACTOR 1"/>
    <property type="match status" value="1"/>
</dbReference>
<protein>
    <recommendedName>
        <fullName evidence="2">Ubiquinol-cytochrome c chaperone domain-containing protein</fullName>
    </recommendedName>
</protein>
<organism evidence="3 4">
    <name type="scientific">Cherax quadricarinatus</name>
    <name type="common">Australian red claw crayfish</name>
    <dbReference type="NCBI Taxonomy" id="27406"/>
    <lineage>
        <taxon>Eukaryota</taxon>
        <taxon>Metazoa</taxon>
        <taxon>Ecdysozoa</taxon>
        <taxon>Arthropoda</taxon>
        <taxon>Crustacea</taxon>
        <taxon>Multicrustacea</taxon>
        <taxon>Malacostraca</taxon>
        <taxon>Eumalacostraca</taxon>
        <taxon>Eucarida</taxon>
        <taxon>Decapoda</taxon>
        <taxon>Pleocyemata</taxon>
        <taxon>Astacidea</taxon>
        <taxon>Parastacoidea</taxon>
        <taxon>Parastacidae</taxon>
        <taxon>Cherax</taxon>
    </lineage>
</organism>
<evidence type="ECO:0000259" key="2">
    <source>
        <dbReference type="Pfam" id="PF03981"/>
    </source>
</evidence>
<gene>
    <name evidence="3" type="ORF">OTU49_017374</name>
</gene>
<dbReference type="PANTHER" id="PTHR12184">
    <property type="entry name" value="UBIQUINOL-CYTOCHROME C REDUCTASE COMPLEX ASSEMBLY FACTOR 1 FAMILY MEMBER"/>
    <property type="match status" value="1"/>
</dbReference>
<dbReference type="Pfam" id="PF03981">
    <property type="entry name" value="Ubiq_cyt_C_chap"/>
    <property type="match status" value="1"/>
</dbReference>
<comment type="similarity">
    <text evidence="1">Belongs to the CBP3 family.</text>
</comment>
<accession>A0AAW0Y2R2</accession>
<dbReference type="GO" id="GO:0034551">
    <property type="term" value="P:mitochondrial respiratory chain complex III assembly"/>
    <property type="evidence" value="ECO:0007669"/>
    <property type="project" value="TreeGrafter"/>
</dbReference>
<name>A0AAW0Y2R2_CHEQU</name>
<dbReference type="EMBL" id="JARKIK010000018">
    <property type="protein sequence ID" value="KAK8746358.1"/>
    <property type="molecule type" value="Genomic_DNA"/>
</dbReference>
<reference evidence="3 4" key="1">
    <citation type="journal article" date="2024" name="BMC Genomics">
        <title>Genome assembly of redclaw crayfish (Cherax quadricarinatus) provides insights into its immune adaptation and hypoxia tolerance.</title>
        <authorList>
            <person name="Liu Z."/>
            <person name="Zheng J."/>
            <person name="Li H."/>
            <person name="Fang K."/>
            <person name="Wang S."/>
            <person name="He J."/>
            <person name="Zhou D."/>
            <person name="Weng S."/>
            <person name="Chi M."/>
            <person name="Gu Z."/>
            <person name="He J."/>
            <person name="Li F."/>
            <person name="Wang M."/>
        </authorList>
    </citation>
    <scope>NUCLEOTIDE SEQUENCE [LARGE SCALE GENOMIC DNA]</scope>
    <source>
        <strain evidence="3">ZL_2023a</strain>
    </source>
</reference>
<dbReference type="GO" id="GO:0005739">
    <property type="term" value="C:mitochondrion"/>
    <property type="evidence" value="ECO:0007669"/>
    <property type="project" value="TreeGrafter"/>
</dbReference>
<dbReference type="InterPro" id="IPR007129">
    <property type="entry name" value="Ubiqinol_cyt_c_chaperone_CPB3"/>
</dbReference>
<sequence length="296" mass="33890">MFDHIASLLVIHYLMVTKKPLSVAMNGRSKIIHLTSRLKKICNSEQQVNYHFSRSSVCAHRLGYQESVLQPNKSCQNFKNTLLLTPKLCSTSAIVVTQQPGRIKKMIKKMGWFNHSKSKLKRSGYLLYATTSDRAIVADFFKVCGLPDTYYSWFLVTELHTWMLMVRLMAEGKEGRFTRNAVIEALWKDSEIRAKKLGILSQSTLREQMRDLGSSFQAAVIAYDEGLMGDDHVLASALWRRLFCMNCDDPERLECCVQFVRKQIAALDGTSRNDLMLNCKVEWLPLLECDTSTERS</sequence>
<proteinExistence type="inferred from homology"/>
<evidence type="ECO:0000256" key="1">
    <source>
        <dbReference type="ARBA" id="ARBA00006407"/>
    </source>
</evidence>
<evidence type="ECO:0000313" key="3">
    <source>
        <dbReference type="EMBL" id="KAK8746358.1"/>
    </source>
</evidence>
<comment type="caution">
    <text evidence="3">The sequence shown here is derived from an EMBL/GenBank/DDBJ whole genome shotgun (WGS) entry which is preliminary data.</text>
</comment>
<dbReference type="AlphaFoldDB" id="A0AAW0Y2R2"/>
<dbReference type="Proteomes" id="UP001445076">
    <property type="component" value="Unassembled WGS sequence"/>
</dbReference>
<keyword evidence="4" id="KW-1185">Reference proteome</keyword>
<evidence type="ECO:0000313" key="4">
    <source>
        <dbReference type="Proteomes" id="UP001445076"/>
    </source>
</evidence>
<feature type="domain" description="Ubiquinol-cytochrome c chaperone" evidence="2">
    <location>
        <begin position="143"/>
        <end position="276"/>
    </location>
</feature>